<protein>
    <submittedName>
        <fullName evidence="4">FlgN protein</fullName>
    </submittedName>
</protein>
<accession>A0ABX5YKR9</accession>
<dbReference type="Pfam" id="PF05130">
    <property type="entry name" value="FlgN"/>
    <property type="match status" value="1"/>
</dbReference>
<name>A0ABX5YKR9_9PLAN</name>
<keyword evidence="3" id="KW-1005">Bacterial flagellum biogenesis</keyword>
<keyword evidence="5" id="KW-1185">Reference proteome</keyword>
<evidence type="ECO:0000256" key="2">
    <source>
        <dbReference type="ARBA" id="ARBA00007703"/>
    </source>
</evidence>
<dbReference type="InterPro" id="IPR007809">
    <property type="entry name" value="FlgN-like"/>
</dbReference>
<evidence type="ECO:0000313" key="4">
    <source>
        <dbReference type="EMBL" id="QEG16257.1"/>
    </source>
</evidence>
<organism evidence="4 5">
    <name type="scientific">Gimesia maris</name>
    <dbReference type="NCBI Taxonomy" id="122"/>
    <lineage>
        <taxon>Bacteria</taxon>
        <taxon>Pseudomonadati</taxon>
        <taxon>Planctomycetota</taxon>
        <taxon>Planctomycetia</taxon>
        <taxon>Planctomycetales</taxon>
        <taxon>Planctomycetaceae</taxon>
        <taxon>Gimesia</taxon>
    </lineage>
</organism>
<evidence type="ECO:0000313" key="5">
    <source>
        <dbReference type="Proteomes" id="UP000322887"/>
    </source>
</evidence>
<dbReference type="InterPro" id="IPR036679">
    <property type="entry name" value="FlgN-like_sf"/>
</dbReference>
<sequence>MIDYPKLFAVRLEYSRALLTLSLQQQELIKDDDYSSLLDVLGKKQRLLGQLDQYTKQLPRLWEQWQQDRDQLPPEQRAACEQILSDSEAVLAQLLKNEDTSTQSMVDRRDRTKQQIQSLNQGAKVGEAYRDSLAPSTHRHLNIDQ</sequence>
<dbReference type="Proteomes" id="UP000322887">
    <property type="component" value="Chromosome"/>
</dbReference>
<proteinExistence type="inferred from homology"/>
<dbReference type="SUPFAM" id="SSF140566">
    <property type="entry name" value="FlgN-like"/>
    <property type="match status" value="1"/>
</dbReference>
<evidence type="ECO:0000256" key="3">
    <source>
        <dbReference type="ARBA" id="ARBA00022795"/>
    </source>
</evidence>
<evidence type="ECO:0000256" key="1">
    <source>
        <dbReference type="ARBA" id="ARBA00002397"/>
    </source>
</evidence>
<reference evidence="4 5" key="1">
    <citation type="submission" date="2019-08" db="EMBL/GenBank/DDBJ databases">
        <title>Deep-cultivation of Planctomycetes and their phenomic and genomic characterization uncovers novel biology.</title>
        <authorList>
            <person name="Wiegand S."/>
            <person name="Jogler M."/>
            <person name="Boedeker C."/>
            <person name="Pinto D."/>
            <person name="Vollmers J."/>
            <person name="Rivas-Marin E."/>
            <person name="Kohn T."/>
            <person name="Peeters S.H."/>
            <person name="Heuer A."/>
            <person name="Rast P."/>
            <person name="Oberbeckmann S."/>
            <person name="Bunk B."/>
            <person name="Jeske O."/>
            <person name="Meyerdierks A."/>
            <person name="Storesund J.E."/>
            <person name="Kallscheuer N."/>
            <person name="Luecker S."/>
            <person name="Lage O.M."/>
            <person name="Pohl T."/>
            <person name="Merkel B.J."/>
            <person name="Hornburger P."/>
            <person name="Mueller R.-W."/>
            <person name="Bruemmer F."/>
            <person name="Labrenz M."/>
            <person name="Spormann A.M."/>
            <person name="Op den Camp H."/>
            <person name="Overmann J."/>
            <person name="Amann R."/>
            <person name="Jetten M.S.M."/>
            <person name="Mascher T."/>
            <person name="Medema M.H."/>
            <person name="Devos D.P."/>
            <person name="Kaster A.-K."/>
            <person name="Ovreas L."/>
            <person name="Rohde M."/>
            <person name="Galperin M.Y."/>
            <person name="Jogler C."/>
        </authorList>
    </citation>
    <scope>NUCLEOTIDE SEQUENCE [LARGE SCALE GENOMIC DNA]</scope>
    <source>
        <strain evidence="4 5">DSM 8797</strain>
    </source>
</reference>
<dbReference type="EMBL" id="CP042910">
    <property type="protein sequence ID" value="QEG16257.1"/>
    <property type="molecule type" value="Genomic_DNA"/>
</dbReference>
<gene>
    <name evidence="4" type="ORF">GmarT_21190</name>
</gene>
<comment type="function">
    <text evidence="1">Required for the efficient initiation of filament assembly.</text>
</comment>
<comment type="similarity">
    <text evidence="2">Belongs to the FlgN family.</text>
</comment>